<dbReference type="GO" id="GO:0005840">
    <property type="term" value="C:ribosome"/>
    <property type="evidence" value="ECO:0007669"/>
    <property type="project" value="UniProtKB-KW"/>
</dbReference>
<evidence type="ECO:0000259" key="1">
    <source>
        <dbReference type="PROSITE" id="PS51186"/>
    </source>
</evidence>
<dbReference type="eggNOG" id="COG0456">
    <property type="taxonomic scope" value="Bacteria"/>
</dbReference>
<dbReference type="Pfam" id="PF00583">
    <property type="entry name" value="Acetyltransf_1"/>
    <property type="match status" value="1"/>
</dbReference>
<dbReference type="RefSeq" id="WP_014770566.1">
    <property type="nucleotide sequence ID" value="NC_018002.1"/>
</dbReference>
<dbReference type="OrthoDB" id="120618at2"/>
<organism evidence="2 3">
    <name type="scientific">Sulfurospirillum barnesii (strain ATCC 700032 / DSM 10660 / SES-3)</name>
    <dbReference type="NCBI Taxonomy" id="760154"/>
    <lineage>
        <taxon>Bacteria</taxon>
        <taxon>Pseudomonadati</taxon>
        <taxon>Campylobacterota</taxon>
        <taxon>Epsilonproteobacteria</taxon>
        <taxon>Campylobacterales</taxon>
        <taxon>Sulfurospirillaceae</taxon>
        <taxon>Sulfurospirillum</taxon>
    </lineage>
</organism>
<dbReference type="InterPro" id="IPR000182">
    <property type="entry name" value="GNAT_dom"/>
</dbReference>
<dbReference type="PATRIC" id="fig|760154.4.peg.2434"/>
<gene>
    <name evidence="2" type="ordered locus">Sulba_2436</name>
</gene>
<dbReference type="GO" id="GO:0016747">
    <property type="term" value="F:acyltransferase activity, transferring groups other than amino-acyl groups"/>
    <property type="evidence" value="ECO:0007669"/>
    <property type="project" value="InterPro"/>
</dbReference>
<reference evidence="2 3" key="1">
    <citation type="submission" date="2012-06" db="EMBL/GenBank/DDBJ databases">
        <title>Complete sequence of Sulfurospirillum barnesii SES-3.</title>
        <authorList>
            <consortium name="US DOE Joint Genome Institute"/>
            <person name="Lucas S."/>
            <person name="Han J."/>
            <person name="Lapidus A."/>
            <person name="Cheng J.-F."/>
            <person name="Goodwin L."/>
            <person name="Pitluck S."/>
            <person name="Peters L."/>
            <person name="Ovchinnikova G."/>
            <person name="Lu M."/>
            <person name="Detter J.C."/>
            <person name="Han C."/>
            <person name="Tapia R."/>
            <person name="Land M."/>
            <person name="Hauser L."/>
            <person name="Kyrpides N."/>
            <person name="Ivanova N."/>
            <person name="Pagani I."/>
            <person name="Stolz J."/>
            <person name="Arkin A."/>
            <person name="Dehal P."/>
            <person name="Oremland R."/>
            <person name="Saltikov C."/>
            <person name="Basu P."/>
            <person name="Hollibaugh J."/>
            <person name="Newman D."/>
            <person name="Stolyar S."/>
            <person name="Hazen T."/>
            <person name="Woyke T."/>
        </authorList>
    </citation>
    <scope>NUCLEOTIDE SEQUENCE [LARGE SCALE GENOMIC DNA]</scope>
    <source>
        <strain evidence="3">ATCC 700032 / DSM 10660 / SES-3</strain>
    </source>
</reference>
<feature type="domain" description="N-acetyltransferase" evidence="1">
    <location>
        <begin position="5"/>
        <end position="165"/>
    </location>
</feature>
<dbReference type="InterPro" id="IPR016181">
    <property type="entry name" value="Acyl_CoA_acyltransferase"/>
</dbReference>
<protein>
    <submittedName>
        <fullName evidence="2">Acetyltransferase, ribosomal protein N-acetylase</fullName>
    </submittedName>
</protein>
<dbReference type="SUPFAM" id="SSF55729">
    <property type="entry name" value="Acyl-CoA N-acyltransferases (Nat)"/>
    <property type="match status" value="1"/>
</dbReference>
<proteinExistence type="predicted"/>
<dbReference type="Proteomes" id="UP000006176">
    <property type="component" value="Chromosome"/>
</dbReference>
<dbReference type="EMBL" id="CP003333">
    <property type="protein sequence ID" value="AFL69703.1"/>
    <property type="molecule type" value="Genomic_DNA"/>
</dbReference>
<keyword evidence="2" id="KW-0689">Ribosomal protein</keyword>
<accession>I3Y0H9</accession>
<dbReference type="AlphaFoldDB" id="I3Y0H9"/>
<dbReference type="STRING" id="760154.Sulba_2436"/>
<evidence type="ECO:0000313" key="3">
    <source>
        <dbReference type="Proteomes" id="UP000006176"/>
    </source>
</evidence>
<dbReference type="KEGG" id="sba:Sulba_2436"/>
<dbReference type="PROSITE" id="PS51186">
    <property type="entry name" value="GNAT"/>
    <property type="match status" value="1"/>
</dbReference>
<evidence type="ECO:0000313" key="2">
    <source>
        <dbReference type="EMBL" id="AFL69703.1"/>
    </source>
</evidence>
<keyword evidence="2" id="KW-0687">Ribonucleoprotein</keyword>
<dbReference type="HOGENOM" id="CLU_105077_1_0_7"/>
<keyword evidence="3" id="KW-1185">Reference proteome</keyword>
<dbReference type="CDD" id="cd04301">
    <property type="entry name" value="NAT_SF"/>
    <property type="match status" value="1"/>
</dbReference>
<sequence>MPLHVTILTAQNALAFDGFYAIYAKAFPPSEQKSKETLFSMLEAPFYTIYLAYNDEEIVGFCIIFHPQNTDFFLLEYIAITPHIQAKGLGSFLLKKSIELLFDKEGIRPILIEIDSPEHASFEQEIREKRERFYRKMGALKIKPFDYMLPLHSDETPPPMKLLLLHYPHTTLEKATLKRWLETLYNGAYNCSKDDPRIAQMLAHTPSYFKFD</sequence>
<name>I3Y0H9_SULBS</name>
<keyword evidence="2" id="KW-0808">Transferase</keyword>
<dbReference type="Gene3D" id="3.40.630.30">
    <property type="match status" value="1"/>
</dbReference>